<evidence type="ECO:0000313" key="3">
    <source>
        <dbReference type="EMBL" id="KAJ1609222.1"/>
    </source>
</evidence>
<evidence type="ECO:0008006" key="4">
    <source>
        <dbReference type="Google" id="ProtNLM"/>
    </source>
</evidence>
<protein>
    <recommendedName>
        <fullName evidence="4">Signal peptide-containing protein</fullName>
    </recommendedName>
</protein>
<evidence type="ECO:0000256" key="2">
    <source>
        <dbReference type="SAM" id="SignalP"/>
    </source>
</evidence>
<sequence>MAKPKYLHILIILVISLASINIPTTNEKGQFIELSFLNARAPELYKHGSISSLGTSLGLILFPTKDEDESHLNYLEKFGYSEGGLDSRRACKKSTLKKLSRELKITLSNYYNLLGKKLYFGNLEDSGTQTELESTDIANYKIQTRPILVQTQRKLSSLLEELFRCILSIKENKHHNRKFDSQSSECNTVSYIYLKSVITMNKYISLILKEEAKELGKVFPKCLRNASGTELIECKSVGEALQSCRASLTIHQKILKTHKKTAKKCKKHQVSIFRRVTSRSTTSLASTASLNKEGASSPTLKGILKSPQNRSGSPERQKRVRFSGDTKGDYE</sequence>
<dbReference type="Proteomes" id="UP001067231">
    <property type="component" value="Unassembled WGS sequence"/>
</dbReference>
<proteinExistence type="predicted"/>
<comment type="caution">
    <text evidence="3">The sequence shown here is derived from an EMBL/GenBank/DDBJ whole genome shotgun (WGS) entry which is preliminary data.</text>
</comment>
<feature type="chain" id="PRO_5039238863" description="Signal peptide-containing protein" evidence="2">
    <location>
        <begin position="19"/>
        <end position="331"/>
    </location>
</feature>
<feature type="signal peptide" evidence="2">
    <location>
        <begin position="1"/>
        <end position="18"/>
    </location>
</feature>
<dbReference type="AlphaFoldDB" id="A0A9D5HXK7"/>
<dbReference type="EMBL" id="JAPCXC010000036">
    <property type="protein sequence ID" value="KAJ1609222.1"/>
    <property type="molecule type" value="Genomic_DNA"/>
</dbReference>
<feature type="region of interest" description="Disordered" evidence="1">
    <location>
        <begin position="284"/>
        <end position="331"/>
    </location>
</feature>
<evidence type="ECO:0000256" key="1">
    <source>
        <dbReference type="SAM" id="MobiDB-lite"/>
    </source>
</evidence>
<gene>
    <name evidence="3" type="ORF">OJ253_1654</name>
</gene>
<feature type="compositionally biased region" description="Basic and acidic residues" evidence="1">
    <location>
        <begin position="313"/>
        <end position="331"/>
    </location>
</feature>
<organism evidence="3">
    <name type="scientific">Cryptosporidium canis</name>
    <dbReference type="NCBI Taxonomy" id="195482"/>
    <lineage>
        <taxon>Eukaryota</taxon>
        <taxon>Sar</taxon>
        <taxon>Alveolata</taxon>
        <taxon>Apicomplexa</taxon>
        <taxon>Conoidasida</taxon>
        <taxon>Coccidia</taxon>
        <taxon>Eucoccidiorida</taxon>
        <taxon>Eimeriorina</taxon>
        <taxon>Cryptosporidiidae</taxon>
        <taxon>Cryptosporidium</taxon>
    </lineage>
</organism>
<accession>A0A9D5HXK7</accession>
<name>A0A9D5HXK7_9CRYT</name>
<reference evidence="3" key="1">
    <citation type="submission" date="2022-10" db="EMBL/GenBank/DDBJ databases">
        <title>Adaptive evolution leads to modifications in subtelomeric GC content in a zoonotic Cryptosporidium species.</title>
        <authorList>
            <person name="Li J."/>
            <person name="Feng Y."/>
            <person name="Xiao L."/>
        </authorList>
    </citation>
    <scope>NUCLEOTIDE SEQUENCE</scope>
    <source>
        <strain evidence="3">33844</strain>
    </source>
</reference>
<keyword evidence="2" id="KW-0732">Signal</keyword>
<dbReference type="OrthoDB" id="343503at2759"/>